<evidence type="ECO:0000256" key="1">
    <source>
        <dbReference type="SAM" id="Coils"/>
    </source>
</evidence>
<dbReference type="OMA" id="REESTCH"/>
<dbReference type="Pfam" id="PF25298">
    <property type="entry name" value="Baculo_FP_2nd"/>
    <property type="match status" value="1"/>
</dbReference>
<keyword evidence="1" id="KW-0175">Coiled coil</keyword>
<dbReference type="VEuPathDB" id="VectorBase:HLOH_059616"/>
<feature type="domain" description="FP protein C-terminal" evidence="2">
    <location>
        <begin position="162"/>
        <end position="213"/>
    </location>
</feature>
<organism evidence="3 4">
    <name type="scientific">Haemaphysalis longicornis</name>
    <name type="common">Bush tick</name>
    <dbReference type="NCBI Taxonomy" id="44386"/>
    <lineage>
        <taxon>Eukaryota</taxon>
        <taxon>Metazoa</taxon>
        <taxon>Ecdysozoa</taxon>
        <taxon>Arthropoda</taxon>
        <taxon>Chelicerata</taxon>
        <taxon>Arachnida</taxon>
        <taxon>Acari</taxon>
        <taxon>Parasitiformes</taxon>
        <taxon>Ixodida</taxon>
        <taxon>Ixodoidea</taxon>
        <taxon>Ixodidae</taxon>
        <taxon>Haemaphysalinae</taxon>
        <taxon>Haemaphysalis</taxon>
    </lineage>
</organism>
<dbReference type="AlphaFoldDB" id="A0A9J6GII7"/>
<protein>
    <recommendedName>
        <fullName evidence="2">FP protein C-terminal domain-containing protein</fullName>
    </recommendedName>
</protein>
<gene>
    <name evidence="3" type="ORF">HPB48_000048</name>
</gene>
<sequence length="217" mass="25034">MTKDARDMSKAFEDFKRELRLEIRGLKEKFDGIGELTKQLQEVLKENRDLRSQNMKLTNKLEELEQFQRSNNVEIKGIPLEGEPVALIKQIGVVIQEEVTDADIDICHRVPTARHNESNIIVRFIRRTKRNAFLSKAKKSKLDAKNFGFQSSSTVYVNEHLTRHGKHLLAATVQKKKELGWKFVWTAGGKVFARKEEGTPALKIFNISDIEKMNEEL</sequence>
<dbReference type="Proteomes" id="UP000821853">
    <property type="component" value="Chromosome 4"/>
</dbReference>
<evidence type="ECO:0000313" key="4">
    <source>
        <dbReference type="Proteomes" id="UP000821853"/>
    </source>
</evidence>
<keyword evidence="4" id="KW-1185">Reference proteome</keyword>
<accession>A0A9J6GII7</accession>
<feature type="coiled-coil region" evidence="1">
    <location>
        <begin position="33"/>
        <end position="67"/>
    </location>
</feature>
<evidence type="ECO:0000313" key="3">
    <source>
        <dbReference type="EMBL" id="KAH9374376.1"/>
    </source>
</evidence>
<dbReference type="EMBL" id="JABSTR010000006">
    <property type="protein sequence ID" value="KAH9374376.1"/>
    <property type="molecule type" value="Genomic_DNA"/>
</dbReference>
<reference evidence="3 4" key="1">
    <citation type="journal article" date="2020" name="Cell">
        <title>Large-Scale Comparative Analyses of Tick Genomes Elucidate Their Genetic Diversity and Vector Capacities.</title>
        <authorList>
            <consortium name="Tick Genome and Microbiome Consortium (TIGMIC)"/>
            <person name="Jia N."/>
            <person name="Wang J."/>
            <person name="Shi W."/>
            <person name="Du L."/>
            <person name="Sun Y."/>
            <person name="Zhan W."/>
            <person name="Jiang J.F."/>
            <person name="Wang Q."/>
            <person name="Zhang B."/>
            <person name="Ji P."/>
            <person name="Bell-Sakyi L."/>
            <person name="Cui X.M."/>
            <person name="Yuan T.T."/>
            <person name="Jiang B.G."/>
            <person name="Yang W.F."/>
            <person name="Lam T.T."/>
            <person name="Chang Q.C."/>
            <person name="Ding S.J."/>
            <person name="Wang X.J."/>
            <person name="Zhu J.G."/>
            <person name="Ruan X.D."/>
            <person name="Zhao L."/>
            <person name="Wei J.T."/>
            <person name="Ye R.Z."/>
            <person name="Que T.C."/>
            <person name="Du C.H."/>
            <person name="Zhou Y.H."/>
            <person name="Cheng J.X."/>
            <person name="Dai P.F."/>
            <person name="Guo W.B."/>
            <person name="Han X.H."/>
            <person name="Huang E.J."/>
            <person name="Li L.F."/>
            <person name="Wei W."/>
            <person name="Gao Y.C."/>
            <person name="Liu J.Z."/>
            <person name="Shao H.Z."/>
            <person name="Wang X."/>
            <person name="Wang C.C."/>
            <person name="Yang T.C."/>
            <person name="Huo Q.B."/>
            <person name="Li W."/>
            <person name="Chen H.Y."/>
            <person name="Chen S.E."/>
            <person name="Zhou L.G."/>
            <person name="Ni X.B."/>
            <person name="Tian J.H."/>
            <person name="Sheng Y."/>
            <person name="Liu T."/>
            <person name="Pan Y.S."/>
            <person name="Xia L.Y."/>
            <person name="Li J."/>
            <person name="Zhao F."/>
            <person name="Cao W.C."/>
        </authorList>
    </citation>
    <scope>NUCLEOTIDE SEQUENCE [LARGE SCALE GENOMIC DNA]</scope>
    <source>
        <strain evidence="3">HaeL-2018</strain>
    </source>
</reference>
<evidence type="ECO:0000259" key="2">
    <source>
        <dbReference type="Pfam" id="PF25298"/>
    </source>
</evidence>
<dbReference type="OrthoDB" id="6507650at2759"/>
<comment type="caution">
    <text evidence="3">The sequence shown here is derived from an EMBL/GenBank/DDBJ whole genome shotgun (WGS) entry which is preliminary data.</text>
</comment>
<name>A0A9J6GII7_HAELO</name>
<proteinExistence type="predicted"/>
<dbReference type="InterPro" id="IPR057251">
    <property type="entry name" value="FP_C"/>
</dbReference>